<evidence type="ECO:0000313" key="4">
    <source>
        <dbReference type="Proteomes" id="UP000245591"/>
    </source>
</evidence>
<dbReference type="EMBL" id="MBFU01000942">
    <property type="protein sequence ID" value="PVZ97166.1"/>
    <property type="molecule type" value="Genomic_DNA"/>
</dbReference>
<accession>A0A2U1IWH3</accession>
<feature type="signal peptide" evidence="2">
    <location>
        <begin position="1"/>
        <end position="17"/>
    </location>
</feature>
<dbReference type="Proteomes" id="UP000245591">
    <property type="component" value="Unassembled WGS sequence"/>
</dbReference>
<feature type="compositionally biased region" description="Polar residues" evidence="1">
    <location>
        <begin position="45"/>
        <end position="55"/>
    </location>
</feature>
<protein>
    <submittedName>
        <fullName evidence="3">Uncharacterized protein</fullName>
    </submittedName>
</protein>
<evidence type="ECO:0000313" key="3">
    <source>
        <dbReference type="EMBL" id="PVZ97166.1"/>
    </source>
</evidence>
<evidence type="ECO:0000256" key="2">
    <source>
        <dbReference type="SAM" id="SignalP"/>
    </source>
</evidence>
<feature type="region of interest" description="Disordered" evidence="1">
    <location>
        <begin position="45"/>
        <end position="67"/>
    </location>
</feature>
<dbReference type="AlphaFoldDB" id="A0A2U1IWH3"/>
<organism evidence="3 4">
    <name type="scientific">Smittium angustum</name>
    <dbReference type="NCBI Taxonomy" id="133377"/>
    <lineage>
        <taxon>Eukaryota</taxon>
        <taxon>Fungi</taxon>
        <taxon>Fungi incertae sedis</taxon>
        <taxon>Zoopagomycota</taxon>
        <taxon>Kickxellomycotina</taxon>
        <taxon>Harpellomycetes</taxon>
        <taxon>Harpellales</taxon>
        <taxon>Legeriomycetaceae</taxon>
        <taxon>Smittium</taxon>
    </lineage>
</organism>
<evidence type="ECO:0000256" key="1">
    <source>
        <dbReference type="SAM" id="MobiDB-lite"/>
    </source>
</evidence>
<proteinExistence type="predicted"/>
<feature type="chain" id="PRO_5015774908" evidence="2">
    <location>
        <begin position="18"/>
        <end position="211"/>
    </location>
</feature>
<reference evidence="3 4" key="1">
    <citation type="journal article" date="2018" name="MBio">
        <title>Comparative Genomics Reveals the Core Gene Toolbox for the Fungus-Insect Symbiosis.</title>
        <authorList>
            <person name="Wang Y."/>
            <person name="Stata M."/>
            <person name="Wang W."/>
            <person name="Stajich J.E."/>
            <person name="White M.M."/>
            <person name="Moncalvo J.M."/>
        </authorList>
    </citation>
    <scope>NUCLEOTIDE SEQUENCE [LARGE SCALE GENOMIC DNA]</scope>
    <source>
        <strain evidence="3 4">AUS-126-30</strain>
    </source>
</reference>
<keyword evidence="4" id="KW-1185">Reference proteome</keyword>
<keyword evidence="2" id="KW-0732">Signal</keyword>
<name>A0A2U1IWH3_SMIAN</name>
<comment type="caution">
    <text evidence="3">The sequence shown here is derived from an EMBL/GenBank/DDBJ whole genome shotgun (WGS) entry which is preliminary data.</text>
</comment>
<sequence>MKISILTVLVSASSILASQIREAVDSPLENRNYVASGQLQGENNLNHYPESENSGNHGGCNCHARSRHRRRVPRNVGKVGSGNRRYGCNEVNKTPSNQIFKKILEAFEHLKLHAEQPENGVKACIKSNTGEEWCGLCFAHDDSNPRDSTSVWNRLTKPQQASICIDMLKHVKRSGFPVNQCVNTYTQSIIGDIGTHSYLTNQPPMEQEFCD</sequence>
<gene>
    <name evidence="3" type="ORF">BB558_006887</name>
</gene>